<dbReference type="PANTHER" id="PTHR11603">
    <property type="entry name" value="AAA FAMILY ATPASE"/>
    <property type="match status" value="1"/>
</dbReference>
<dbReference type="InterPro" id="IPR002716">
    <property type="entry name" value="PIN_dom"/>
</dbReference>
<evidence type="ECO:0000256" key="4">
    <source>
        <dbReference type="ARBA" id="ARBA00022842"/>
    </source>
</evidence>
<organism evidence="7 8">
    <name type="scientific">Limnospira platensis NIES-46</name>
    <dbReference type="NCBI Taxonomy" id="1236695"/>
    <lineage>
        <taxon>Bacteria</taxon>
        <taxon>Bacillati</taxon>
        <taxon>Cyanobacteriota</taxon>
        <taxon>Cyanophyceae</taxon>
        <taxon>Oscillatoriophycideae</taxon>
        <taxon>Oscillatoriales</taxon>
        <taxon>Sirenicapillariaceae</taxon>
        <taxon>Limnospira</taxon>
    </lineage>
</organism>
<feature type="transmembrane region" description="Helical" evidence="5">
    <location>
        <begin position="6"/>
        <end position="30"/>
    </location>
</feature>
<feature type="transmembrane region" description="Helical" evidence="5">
    <location>
        <begin position="113"/>
        <end position="130"/>
    </location>
</feature>
<sequence length="359" mass="39264">MLDATIIILFIIAGAGTGFYGIELLPSSVLEQVTNIEGLRSVTAAFTGLIGMVIGLVVQTTYHRVEEQIRQMPLEVLLTRSIGMVIGLLIANLMLAPLFLLPIPKEVGFIKPLGAVLCSVLFGYTGVNLADTHGRAFLQLINPNSLETTLLAEGTLKSAHTKVLDTSCIIDGRIEPLLETGFLEGKILVPQFILQELQLVADAANDQKRARGRRGLDILNRIREEYPERVQIHSADYEDIATVDAKLVRFAQEINGFLLTNDYNLSKVATVQQVPVLNINDLTQAVRPSYLPGDLLELKIRKEGKEPSQGIGYLEDGTMVVVESGSEYLGDQLRVVVTSSLQTSAGRMIFARPEHSVMA</sequence>
<dbReference type="EMBL" id="BIMW01000089">
    <property type="protein sequence ID" value="GCE94111.1"/>
    <property type="molecule type" value="Genomic_DNA"/>
</dbReference>
<dbReference type="InterPro" id="IPR029060">
    <property type="entry name" value="PIN-like_dom_sf"/>
</dbReference>
<keyword evidence="4" id="KW-0460">Magnesium</keyword>
<accession>A0A5M3T8A3</accession>
<evidence type="ECO:0000256" key="5">
    <source>
        <dbReference type="SAM" id="Phobius"/>
    </source>
</evidence>
<feature type="transmembrane region" description="Helical" evidence="5">
    <location>
        <begin position="82"/>
        <end position="101"/>
    </location>
</feature>
<proteinExistence type="predicted"/>
<feature type="transmembrane region" description="Helical" evidence="5">
    <location>
        <begin position="42"/>
        <end position="62"/>
    </location>
</feature>
<evidence type="ECO:0000256" key="3">
    <source>
        <dbReference type="ARBA" id="ARBA00022801"/>
    </source>
</evidence>
<keyword evidence="5" id="KW-0812">Transmembrane</keyword>
<evidence type="ECO:0000259" key="6">
    <source>
        <dbReference type="PROSITE" id="PS50926"/>
    </source>
</evidence>
<dbReference type="InterPro" id="IPR002792">
    <property type="entry name" value="TRAM_dom"/>
</dbReference>
<keyword evidence="2" id="KW-0540">Nuclease</keyword>
<name>A0A5M3T8A3_LIMPL</name>
<gene>
    <name evidence="7" type="ORF">NIES46_21630</name>
</gene>
<dbReference type="CDD" id="cd09877">
    <property type="entry name" value="PIN_YacL-like"/>
    <property type="match status" value="1"/>
</dbReference>
<comment type="cofactor">
    <cofactor evidence="1">
        <name>Mg(2+)</name>
        <dbReference type="ChEBI" id="CHEBI:18420"/>
    </cofactor>
</comment>
<feature type="domain" description="TRAM" evidence="6">
    <location>
        <begin position="289"/>
        <end position="350"/>
    </location>
</feature>
<protein>
    <submittedName>
        <fullName evidence="7">PIN domain protein</fullName>
    </submittedName>
</protein>
<keyword evidence="3" id="KW-0378">Hydrolase</keyword>
<dbReference type="SMART" id="SM00670">
    <property type="entry name" value="PINc"/>
    <property type="match status" value="1"/>
</dbReference>
<dbReference type="Proteomes" id="UP000326169">
    <property type="component" value="Unassembled WGS sequence"/>
</dbReference>
<dbReference type="SUPFAM" id="SSF88723">
    <property type="entry name" value="PIN domain-like"/>
    <property type="match status" value="1"/>
</dbReference>
<keyword evidence="5" id="KW-1133">Transmembrane helix</keyword>
<dbReference type="GeneID" id="301683017"/>
<evidence type="ECO:0000313" key="7">
    <source>
        <dbReference type="EMBL" id="GCE94111.1"/>
    </source>
</evidence>
<dbReference type="PANTHER" id="PTHR11603:SF147">
    <property type="entry name" value="MEMBRANE PROTEIN"/>
    <property type="match status" value="1"/>
</dbReference>
<keyword evidence="5" id="KW-0472">Membrane</keyword>
<dbReference type="Pfam" id="PF01850">
    <property type="entry name" value="PIN"/>
    <property type="match status" value="1"/>
</dbReference>
<evidence type="ECO:0000313" key="8">
    <source>
        <dbReference type="Proteomes" id="UP000326169"/>
    </source>
</evidence>
<evidence type="ECO:0000256" key="2">
    <source>
        <dbReference type="ARBA" id="ARBA00022722"/>
    </source>
</evidence>
<comment type="caution">
    <text evidence="7">The sequence shown here is derived from an EMBL/GenBank/DDBJ whole genome shotgun (WGS) entry which is preliminary data.</text>
</comment>
<dbReference type="Gene3D" id="3.40.50.1010">
    <property type="entry name" value="5'-nuclease"/>
    <property type="match status" value="1"/>
</dbReference>
<evidence type="ECO:0000256" key="1">
    <source>
        <dbReference type="ARBA" id="ARBA00001946"/>
    </source>
</evidence>
<keyword evidence="8" id="KW-1185">Reference proteome</keyword>
<dbReference type="PROSITE" id="PS50926">
    <property type="entry name" value="TRAM"/>
    <property type="match status" value="1"/>
</dbReference>
<dbReference type="InterPro" id="IPR052041">
    <property type="entry name" value="Nucleic_acid_metab_PIN/TRAM"/>
</dbReference>
<dbReference type="RefSeq" id="WP_006619632.1">
    <property type="nucleotide sequence ID" value="NZ_BIMW01000089.1"/>
</dbReference>
<reference evidence="7 8" key="1">
    <citation type="journal article" date="2019" name="J Genomics">
        <title>The Draft Genome of a Hydrogen-producing Cyanobacterium, Arthrospira platensis NIES-46.</title>
        <authorList>
            <person name="Suzuki S."/>
            <person name="Yamaguchi H."/>
            <person name="Kawachi M."/>
        </authorList>
    </citation>
    <scope>NUCLEOTIDE SEQUENCE [LARGE SCALE GENOMIC DNA]</scope>
    <source>
        <strain evidence="7 8">NIES-46</strain>
    </source>
</reference>